<dbReference type="InterPro" id="IPR031321">
    <property type="entry name" value="UCP012641"/>
</dbReference>
<evidence type="ECO:0000313" key="3">
    <source>
        <dbReference type="Proteomes" id="UP000022835"/>
    </source>
</evidence>
<proteinExistence type="predicted"/>
<dbReference type="InterPro" id="IPR011201">
    <property type="entry name" value="Zinc-ribbon_6_bact"/>
</dbReference>
<organism evidence="2 3">
    <name type="scientific">Mycolicibacterium aromaticivorans JS19b1 = JCM 16368</name>
    <dbReference type="NCBI Taxonomy" id="1440774"/>
    <lineage>
        <taxon>Bacteria</taxon>
        <taxon>Bacillati</taxon>
        <taxon>Actinomycetota</taxon>
        <taxon>Actinomycetes</taxon>
        <taxon>Mycobacteriales</taxon>
        <taxon>Mycobacteriaceae</taxon>
        <taxon>Mycolicibacterium</taxon>
    </lineage>
</organism>
<dbReference type="Gene3D" id="3.40.390.70">
    <property type="match status" value="1"/>
</dbReference>
<dbReference type="Proteomes" id="UP000022835">
    <property type="component" value="Unassembled WGS sequence"/>
</dbReference>
<sequence>MRDFICPNCGQHLAFENSVCLSCGSSVGFSLDDMAFLVIASGEESEHGGAVDAAEFQLCANLHLAECNWLVHVEPVRLLCASCRLTRTRPNDNDGPALAAFALAERAKRRLIAELHELKLPIVGRDEDPEYGLAFDLLSSANEKVFTGHDNGLITLDLAEGDDVHREQLRTSMDEPYRTLLGHFRHEVGHYYFYRLVGTSPAYLERFNELFGDPDADYQEALDRHYSQGAPPGWEENYVSSYATMHAAEDWAETFAHYLHIRDTLDTAAAFGIAPANATYERRVLGPSGFDNILEMWLPLAWSLNMVNRSMGKDDLYPFVLPVPVLEKMRFIHTVIDEVTSSPTKLDAAVGGQQQQN</sequence>
<evidence type="ECO:0000259" key="1">
    <source>
        <dbReference type="Pfam" id="PF10005"/>
    </source>
</evidence>
<reference evidence="2" key="1">
    <citation type="submission" date="2014-05" db="EMBL/GenBank/DDBJ databases">
        <title>Genome sequence of Mycobacterium aromaticivorans strain JS19b1T (= DSM 45407T).</title>
        <authorList>
            <person name="Kwak Y."/>
            <person name="Park G.-S."/>
            <person name="Li Q.X."/>
            <person name="Lee S.-E."/>
            <person name="Shin J.-H."/>
        </authorList>
    </citation>
    <scope>NUCLEOTIDE SEQUENCE [LARGE SCALE GENOMIC DNA]</scope>
    <source>
        <strain evidence="2">JS19b1</strain>
    </source>
</reference>
<evidence type="ECO:0000313" key="2">
    <source>
        <dbReference type="EMBL" id="KDE97631.1"/>
    </source>
</evidence>
<dbReference type="AlphaFoldDB" id="A0A064CD69"/>
<dbReference type="PIRSF" id="PIRSF012641">
    <property type="entry name" value="UCP012641"/>
    <property type="match status" value="1"/>
</dbReference>
<dbReference type="STRING" id="1440774.Y900_001445"/>
<name>A0A064CD69_9MYCO</name>
<accession>A0A064CD69</accession>
<protein>
    <recommendedName>
        <fullName evidence="1">Zinc-ribbon domain-containing protein</fullName>
    </recommendedName>
</protein>
<gene>
    <name evidence="2" type="ORF">Y900_001445</name>
</gene>
<dbReference type="EMBL" id="JALN02000001">
    <property type="protein sequence ID" value="KDE97631.1"/>
    <property type="molecule type" value="Genomic_DNA"/>
</dbReference>
<dbReference type="Pfam" id="PF10005">
    <property type="entry name" value="Zn_ribbon_DZR_6"/>
    <property type="match status" value="1"/>
</dbReference>
<dbReference type="Pfam" id="PF15887">
    <property type="entry name" value="Peptidase_Mx"/>
    <property type="match status" value="1"/>
</dbReference>
<dbReference type="OrthoDB" id="256753at2"/>
<dbReference type="eggNOG" id="COG4307">
    <property type="taxonomic scope" value="Bacteria"/>
</dbReference>
<comment type="caution">
    <text evidence="2">The sequence shown here is derived from an EMBL/GenBank/DDBJ whole genome shotgun (WGS) entry which is preliminary data.</text>
</comment>
<dbReference type="RefSeq" id="WP_036338156.1">
    <property type="nucleotide sequence ID" value="NZ_JALN02000001.1"/>
</dbReference>
<keyword evidence="3" id="KW-1185">Reference proteome</keyword>
<feature type="domain" description="Zinc-ribbon" evidence="1">
    <location>
        <begin position="4"/>
        <end position="92"/>
    </location>
</feature>